<evidence type="ECO:0000256" key="1">
    <source>
        <dbReference type="ARBA" id="ARBA00008857"/>
    </source>
</evidence>
<organism evidence="5 6">
    <name type="scientific">Flavivirga aquatica</name>
    <dbReference type="NCBI Taxonomy" id="1849968"/>
    <lineage>
        <taxon>Bacteria</taxon>
        <taxon>Pseudomonadati</taxon>
        <taxon>Bacteroidota</taxon>
        <taxon>Flavobacteriia</taxon>
        <taxon>Flavobacteriales</taxon>
        <taxon>Flavobacteriaceae</taxon>
        <taxon>Flavivirga</taxon>
    </lineage>
</organism>
<reference evidence="5 6" key="1">
    <citation type="submission" date="2016-05" db="EMBL/GenBank/DDBJ databases">
        <title>Draft Genome Sequence of Algibacter sp. Strain SK-16 Isolated from the Surface Water of Aburatsubo Inlet.</title>
        <authorList>
            <person name="Wong S.-K."/>
            <person name="Yoshizawa S."/>
            <person name="Nakajima Y."/>
            <person name="Ogura Y."/>
            <person name="Tetsuya H."/>
            <person name="Hamasaki K."/>
        </authorList>
    </citation>
    <scope>NUCLEOTIDE SEQUENCE [LARGE SCALE GENOMIC DNA]</scope>
    <source>
        <strain evidence="5 6">SK-16</strain>
    </source>
</reference>
<dbReference type="EMBL" id="MDJD01000034">
    <property type="protein sequence ID" value="OEK08253.1"/>
    <property type="molecule type" value="Genomic_DNA"/>
</dbReference>
<dbReference type="Gene3D" id="1.10.443.10">
    <property type="entry name" value="Intergrase catalytic core"/>
    <property type="match status" value="1"/>
</dbReference>
<dbReference type="AlphaFoldDB" id="A0A1E5TA43"/>
<feature type="domain" description="Tyr recombinase" evidence="4">
    <location>
        <begin position="178"/>
        <end position="347"/>
    </location>
</feature>
<keyword evidence="3" id="KW-0233">DNA recombination</keyword>
<accession>A0A1E5TA43</accession>
<proteinExistence type="inferred from homology"/>
<dbReference type="Pfam" id="PF00589">
    <property type="entry name" value="Phage_integrase"/>
    <property type="match status" value="1"/>
</dbReference>
<dbReference type="InterPro" id="IPR025269">
    <property type="entry name" value="SAM-like_dom"/>
</dbReference>
<dbReference type="Gene3D" id="1.10.150.130">
    <property type="match status" value="1"/>
</dbReference>
<dbReference type="PROSITE" id="PS51898">
    <property type="entry name" value="TYR_RECOMBINASE"/>
    <property type="match status" value="1"/>
</dbReference>
<dbReference type="InterPro" id="IPR002104">
    <property type="entry name" value="Integrase_catalytic"/>
</dbReference>
<dbReference type="InterPro" id="IPR050090">
    <property type="entry name" value="Tyrosine_recombinase_XerCD"/>
</dbReference>
<name>A0A1E5TA43_9FLAO</name>
<dbReference type="InterPro" id="IPR010998">
    <property type="entry name" value="Integrase_recombinase_N"/>
</dbReference>
<comment type="caution">
    <text evidence="5">The sequence shown here is derived from an EMBL/GenBank/DDBJ whole genome shotgun (WGS) entry which is preliminary data.</text>
</comment>
<evidence type="ECO:0000259" key="4">
    <source>
        <dbReference type="PROSITE" id="PS51898"/>
    </source>
</evidence>
<keyword evidence="6" id="KW-1185">Reference proteome</keyword>
<dbReference type="PANTHER" id="PTHR30349:SF64">
    <property type="entry name" value="PROPHAGE INTEGRASE INTD-RELATED"/>
    <property type="match status" value="1"/>
</dbReference>
<dbReference type="Proteomes" id="UP000095713">
    <property type="component" value="Unassembled WGS sequence"/>
</dbReference>
<evidence type="ECO:0000313" key="5">
    <source>
        <dbReference type="EMBL" id="OEK08253.1"/>
    </source>
</evidence>
<dbReference type="GO" id="GO:0006310">
    <property type="term" value="P:DNA recombination"/>
    <property type="evidence" value="ECO:0007669"/>
    <property type="project" value="UniProtKB-KW"/>
</dbReference>
<evidence type="ECO:0000256" key="3">
    <source>
        <dbReference type="ARBA" id="ARBA00023172"/>
    </source>
</evidence>
<dbReference type="OrthoDB" id="1098628at2"/>
<dbReference type="SUPFAM" id="SSF56349">
    <property type="entry name" value="DNA breaking-rejoining enzymes"/>
    <property type="match status" value="1"/>
</dbReference>
<comment type="similarity">
    <text evidence="1">Belongs to the 'phage' integrase family.</text>
</comment>
<dbReference type="GO" id="GO:0015074">
    <property type="term" value="P:DNA integration"/>
    <property type="evidence" value="ECO:0007669"/>
    <property type="project" value="InterPro"/>
</dbReference>
<dbReference type="GO" id="GO:0003677">
    <property type="term" value="F:DNA binding"/>
    <property type="evidence" value="ECO:0007669"/>
    <property type="project" value="UniProtKB-KW"/>
</dbReference>
<dbReference type="InterPro" id="IPR011010">
    <property type="entry name" value="DNA_brk_join_enz"/>
</dbReference>
<keyword evidence="2" id="KW-0238">DNA-binding</keyword>
<dbReference type="STRING" id="1849968.A8C32_01990"/>
<evidence type="ECO:0000313" key="6">
    <source>
        <dbReference type="Proteomes" id="UP000095713"/>
    </source>
</evidence>
<dbReference type="InterPro" id="IPR013762">
    <property type="entry name" value="Integrase-like_cat_sf"/>
</dbReference>
<protein>
    <recommendedName>
        <fullName evidence="4">Tyr recombinase domain-containing protein</fullName>
    </recommendedName>
</protein>
<evidence type="ECO:0000256" key="2">
    <source>
        <dbReference type="ARBA" id="ARBA00023125"/>
    </source>
</evidence>
<dbReference type="CDD" id="cd01185">
    <property type="entry name" value="INTN1_C_like"/>
    <property type="match status" value="1"/>
</dbReference>
<dbReference type="Pfam" id="PF13102">
    <property type="entry name" value="Phage_int_SAM_5"/>
    <property type="match status" value="1"/>
</dbReference>
<gene>
    <name evidence="5" type="ORF">A8C32_01990</name>
</gene>
<dbReference type="PANTHER" id="PTHR30349">
    <property type="entry name" value="PHAGE INTEGRASE-RELATED"/>
    <property type="match status" value="1"/>
</dbReference>
<sequence length="351" mass="41298">MIINSTPVKLPIREYLSLTDWDKQKSRCKGKGFSYLNNRLEKQEQEIKDFVNKHIAIGKLVTIDMIKRFYNKEDFLDFYGFYKTFTERKFESLTKGSQYHYTLLCKIMKEYKPVLRLDSIDLNFIEEFDYYLMVTRKTGLGGRANKHKKLKAILGSAYRLKLIKSNPYQDFKIKEPAPRTVFLTTKELSELEELDLSKRPNIELTRDKFLFSCYTGLRFSDMNYLKWEDTKNGMIDIVMIKTKNPVKIPLTKKAKKLLCKYVKKKTNEFVFKEVSNQKINYGLKKIGVIVNSKKRLTYHVARHTFGSLLAQSDVSPFYIMKLMGHQNIGQTATYVNANTKMLRETMKNVNF</sequence>